<dbReference type="Proteomes" id="UP000823749">
    <property type="component" value="Chromosome 6"/>
</dbReference>
<keyword evidence="2" id="KW-1185">Reference proteome</keyword>
<accession>A0AAV6JWP9</accession>
<reference evidence="1 2" key="1">
    <citation type="submission" date="2020-08" db="EMBL/GenBank/DDBJ databases">
        <title>Plant Genome Project.</title>
        <authorList>
            <person name="Zhang R.-G."/>
        </authorList>
    </citation>
    <scope>NUCLEOTIDE SEQUENCE [LARGE SCALE GENOMIC DNA]</scope>
    <source>
        <strain evidence="1">WSP0</strain>
        <tissue evidence="1">Leaf</tissue>
    </source>
</reference>
<dbReference type="EMBL" id="JACTNZ010000006">
    <property type="protein sequence ID" value="KAG5544573.1"/>
    <property type="molecule type" value="Genomic_DNA"/>
</dbReference>
<name>A0AAV6JWP9_9ERIC</name>
<dbReference type="AlphaFoldDB" id="A0AAV6JWP9"/>
<organism evidence="1 2">
    <name type="scientific">Rhododendron griersonianum</name>
    <dbReference type="NCBI Taxonomy" id="479676"/>
    <lineage>
        <taxon>Eukaryota</taxon>
        <taxon>Viridiplantae</taxon>
        <taxon>Streptophyta</taxon>
        <taxon>Embryophyta</taxon>
        <taxon>Tracheophyta</taxon>
        <taxon>Spermatophyta</taxon>
        <taxon>Magnoliopsida</taxon>
        <taxon>eudicotyledons</taxon>
        <taxon>Gunneridae</taxon>
        <taxon>Pentapetalae</taxon>
        <taxon>asterids</taxon>
        <taxon>Ericales</taxon>
        <taxon>Ericaceae</taxon>
        <taxon>Ericoideae</taxon>
        <taxon>Rhodoreae</taxon>
        <taxon>Rhododendron</taxon>
    </lineage>
</organism>
<evidence type="ECO:0000313" key="1">
    <source>
        <dbReference type="EMBL" id="KAG5544573.1"/>
    </source>
</evidence>
<comment type="caution">
    <text evidence="1">The sequence shown here is derived from an EMBL/GenBank/DDBJ whole genome shotgun (WGS) entry which is preliminary data.</text>
</comment>
<proteinExistence type="predicted"/>
<protein>
    <submittedName>
        <fullName evidence="1">Uncharacterized protein</fullName>
    </submittedName>
</protein>
<sequence>MNAHRVRNTILSLVSTQGDILDDPAAIEGEILGYYHNLLGSPFSQRRDACETLAAAIQKKVPLEFRDSLIGPVNEVEVLEALRSIHRDKAPRPDGFNSAFFQGNWNIVKEDFVAGIL</sequence>
<gene>
    <name evidence="1" type="ORF">RHGRI_017114</name>
</gene>
<evidence type="ECO:0000313" key="2">
    <source>
        <dbReference type="Proteomes" id="UP000823749"/>
    </source>
</evidence>